<reference evidence="2 3" key="1">
    <citation type="submission" date="2017-11" db="EMBL/GenBank/DDBJ databases">
        <title>Genomic Encyclopedia of Archaeal and Bacterial Type Strains, Phase II (KMG-II): From Individual Species to Whole Genera.</title>
        <authorList>
            <person name="Goeker M."/>
        </authorList>
    </citation>
    <scope>NUCLEOTIDE SEQUENCE [LARGE SCALE GENOMIC DNA]</scope>
    <source>
        <strain evidence="2 3">DSM 25478</strain>
    </source>
</reference>
<name>A0A2M9CYJ8_9CELL</name>
<gene>
    <name evidence="2" type="ORF">CLV28_0221</name>
</gene>
<dbReference type="RefSeq" id="WP_100421468.1">
    <property type="nucleotide sequence ID" value="NZ_BOOX01000009.1"/>
</dbReference>
<dbReference type="Proteomes" id="UP000231693">
    <property type="component" value="Unassembled WGS sequence"/>
</dbReference>
<dbReference type="InterPro" id="IPR045865">
    <property type="entry name" value="ACT-like_dom_sf"/>
</dbReference>
<evidence type="ECO:0000313" key="3">
    <source>
        <dbReference type="Proteomes" id="UP000231693"/>
    </source>
</evidence>
<evidence type="ECO:0000313" key="2">
    <source>
        <dbReference type="EMBL" id="PJJ77009.1"/>
    </source>
</evidence>
<feature type="region of interest" description="Disordered" evidence="1">
    <location>
        <begin position="1"/>
        <end position="34"/>
    </location>
</feature>
<dbReference type="OrthoDB" id="3770172at2"/>
<evidence type="ECO:0000256" key="1">
    <source>
        <dbReference type="SAM" id="MobiDB-lite"/>
    </source>
</evidence>
<dbReference type="SUPFAM" id="SSF55021">
    <property type="entry name" value="ACT-like"/>
    <property type="match status" value="1"/>
</dbReference>
<feature type="compositionally biased region" description="Basic and acidic residues" evidence="1">
    <location>
        <begin position="1"/>
        <end position="11"/>
    </location>
</feature>
<accession>A0A2M9CYJ8</accession>
<dbReference type="EMBL" id="PGFE01000001">
    <property type="protein sequence ID" value="PJJ77009.1"/>
    <property type="molecule type" value="Genomic_DNA"/>
</dbReference>
<comment type="caution">
    <text evidence="2">The sequence shown here is derived from an EMBL/GenBank/DDBJ whole genome shotgun (WGS) entry which is preliminary data.</text>
</comment>
<sequence length="305" mass="32072">MLGRSERESGAHARSAVTAAGWDDHEPVDAAGPGARPAELELLDLGTTSATLATVARIEGLRAVLHVGHPQQPAHELERAMLAADPSLVLTASVAVLSQWAWVAPAAAATGGVVVDEAGMRDCRHVLRTMGASPHLVPTRTSLAERVEIAGPGGSLVIERSRVPAGWVELAGSERLRDADPIWYGLVESRAEATITDGGAQVWLAFGPSDDHRGSLQRVLGVLADVGIDLDHLRSHPSSAGPHVFFASFGCSSTQLLRDLLARLTEQSVAQRVLAVLPGREFVPSPHAFTPRWDAARPVAATTGA</sequence>
<organism evidence="2 3">
    <name type="scientific">Sediminihabitans luteus</name>
    <dbReference type="NCBI Taxonomy" id="1138585"/>
    <lineage>
        <taxon>Bacteria</taxon>
        <taxon>Bacillati</taxon>
        <taxon>Actinomycetota</taxon>
        <taxon>Actinomycetes</taxon>
        <taxon>Micrococcales</taxon>
        <taxon>Cellulomonadaceae</taxon>
        <taxon>Sediminihabitans</taxon>
    </lineage>
</organism>
<dbReference type="AlphaFoldDB" id="A0A2M9CYJ8"/>
<proteinExistence type="predicted"/>
<dbReference type="Gene3D" id="3.30.70.260">
    <property type="match status" value="1"/>
</dbReference>
<protein>
    <submittedName>
        <fullName evidence="2">Uncharacterized protein</fullName>
    </submittedName>
</protein>
<keyword evidence="3" id="KW-1185">Reference proteome</keyword>